<dbReference type="OrthoDB" id="530515at2"/>
<organism evidence="1 2">
    <name type="scientific">Leucobacter komagatae</name>
    <dbReference type="NCBI Taxonomy" id="55969"/>
    <lineage>
        <taxon>Bacteria</taxon>
        <taxon>Bacillati</taxon>
        <taxon>Actinomycetota</taxon>
        <taxon>Actinomycetes</taxon>
        <taxon>Micrococcales</taxon>
        <taxon>Microbacteriaceae</taxon>
        <taxon>Leucobacter</taxon>
    </lineage>
</organism>
<gene>
    <name evidence="1" type="ORF">SD72_12835</name>
</gene>
<protein>
    <recommendedName>
        <fullName evidence="3">Bacterial Pleckstrin homology domain-containing protein</fullName>
    </recommendedName>
</protein>
<dbReference type="EMBL" id="JXSQ01000021">
    <property type="protein sequence ID" value="KIP51825.1"/>
    <property type="molecule type" value="Genomic_DNA"/>
</dbReference>
<dbReference type="Proteomes" id="UP000032120">
    <property type="component" value="Unassembled WGS sequence"/>
</dbReference>
<evidence type="ECO:0000313" key="1">
    <source>
        <dbReference type="EMBL" id="KIP51825.1"/>
    </source>
</evidence>
<reference evidence="1 2" key="1">
    <citation type="submission" date="2015-01" db="EMBL/GenBank/DDBJ databases">
        <title>Draft genome sequence of Leucobacter komagatae strain VKM ST2845.</title>
        <authorList>
            <person name="Karlyshev A.V."/>
            <person name="Kudryashova E.B."/>
        </authorList>
    </citation>
    <scope>NUCLEOTIDE SEQUENCE [LARGE SCALE GENOMIC DNA]</scope>
    <source>
        <strain evidence="1 2">VKM ST2845</strain>
    </source>
</reference>
<evidence type="ECO:0000313" key="2">
    <source>
        <dbReference type="Proteomes" id="UP000032120"/>
    </source>
</evidence>
<name>A0A0D0H3R0_9MICO</name>
<evidence type="ECO:0008006" key="3">
    <source>
        <dbReference type="Google" id="ProtNLM"/>
    </source>
</evidence>
<proteinExistence type="predicted"/>
<keyword evidence="2" id="KW-1185">Reference proteome</keyword>
<comment type="caution">
    <text evidence="1">The sequence shown here is derived from an EMBL/GenBank/DDBJ whole genome shotgun (WGS) entry which is preliminary data.</text>
</comment>
<dbReference type="AlphaFoldDB" id="A0A0D0H3R0"/>
<sequence length="127" mass="13820">MSARNRLEINPEALVVVPRGLDKVWGFRRRVVVPLAHITDVAIEHRPHYVAKGWRGPGLDGFGKLVGTFHPNKERHYWNFSGSGSVLTVGIAGGDPFHRLYLSVEDAEASLALISEALLAADPGAAE</sequence>
<accession>A0A0D0H3R0</accession>
<dbReference type="RefSeq" id="WP_042544861.1">
    <property type="nucleotide sequence ID" value="NZ_JXSQ01000021.1"/>
</dbReference>